<dbReference type="PANTHER" id="PTHR42934:SF2">
    <property type="entry name" value="GLYCOLATE OXIDASE SUBUNIT GLCD"/>
    <property type="match status" value="1"/>
</dbReference>
<dbReference type="InterPro" id="IPR004113">
    <property type="entry name" value="FAD-bd_oxidored_4_C"/>
</dbReference>
<protein>
    <recommendedName>
        <fullName evidence="5">FAD-binding oxidoreductase/transferase type 4 C-terminal domain-containing protein</fullName>
    </recommendedName>
</protein>
<dbReference type="InterPro" id="IPR016171">
    <property type="entry name" value="Vanillyl_alc_oxidase_C-sub2"/>
</dbReference>
<evidence type="ECO:0000313" key="7">
    <source>
        <dbReference type="Proteomes" id="UP000070284"/>
    </source>
</evidence>
<reference evidence="6 7" key="1">
    <citation type="journal article" date="2016" name="Sci. Rep.">
        <title>Metabolic traits of an uncultured archaeal lineage -MSBL1- from brine pools of the Red Sea.</title>
        <authorList>
            <person name="Mwirichia R."/>
            <person name="Alam I."/>
            <person name="Rashid M."/>
            <person name="Vinu M."/>
            <person name="Ba-Alawi W."/>
            <person name="Anthony Kamau A."/>
            <person name="Kamanda Ngugi D."/>
            <person name="Goker M."/>
            <person name="Klenk H.P."/>
            <person name="Bajic V."/>
            <person name="Stingl U."/>
        </authorList>
    </citation>
    <scope>NUCLEOTIDE SEQUENCE [LARGE SCALE GENOMIC DNA]</scope>
    <source>
        <strain evidence="6">SCGC-AAA259E19</strain>
    </source>
</reference>
<dbReference type="PANTHER" id="PTHR42934">
    <property type="entry name" value="GLYCOLATE OXIDASE SUBUNIT GLCD"/>
    <property type="match status" value="1"/>
</dbReference>
<sequence length="78" mass="8801">MKDGRKPSNMERIKDEIYEKTIDLGGGITGEHGIGKTRVKNLPQALDDHQISLMKKIKKVFDPNNILNPKTVVDIDED</sequence>
<evidence type="ECO:0000313" key="6">
    <source>
        <dbReference type="EMBL" id="KXA93463.1"/>
    </source>
</evidence>
<dbReference type="InterPro" id="IPR051914">
    <property type="entry name" value="FAD-linked_OxidoTrans_Type4"/>
</dbReference>
<dbReference type="GO" id="GO:0016491">
    <property type="term" value="F:oxidoreductase activity"/>
    <property type="evidence" value="ECO:0007669"/>
    <property type="project" value="UniProtKB-KW"/>
</dbReference>
<evidence type="ECO:0000256" key="4">
    <source>
        <dbReference type="ARBA" id="ARBA00023002"/>
    </source>
</evidence>
<evidence type="ECO:0000256" key="3">
    <source>
        <dbReference type="ARBA" id="ARBA00022827"/>
    </source>
</evidence>
<evidence type="ECO:0000256" key="2">
    <source>
        <dbReference type="ARBA" id="ARBA00022630"/>
    </source>
</evidence>
<dbReference type="InterPro" id="IPR016164">
    <property type="entry name" value="FAD-linked_Oxase-like_C"/>
</dbReference>
<dbReference type="GO" id="GO:0050660">
    <property type="term" value="F:flavin adenine dinucleotide binding"/>
    <property type="evidence" value="ECO:0007669"/>
    <property type="project" value="InterPro"/>
</dbReference>
<comment type="caution">
    <text evidence="6">The sequence shown here is derived from an EMBL/GenBank/DDBJ whole genome shotgun (WGS) entry which is preliminary data.</text>
</comment>
<proteinExistence type="predicted"/>
<dbReference type="Pfam" id="PF02913">
    <property type="entry name" value="FAD-oxidase_C"/>
    <property type="match status" value="1"/>
</dbReference>
<accession>A0A133UGX2</accession>
<dbReference type="SUPFAM" id="SSF55103">
    <property type="entry name" value="FAD-linked oxidases, C-terminal domain"/>
    <property type="match status" value="1"/>
</dbReference>
<keyword evidence="7" id="KW-1185">Reference proteome</keyword>
<keyword evidence="2" id="KW-0285">Flavoprotein</keyword>
<feature type="domain" description="FAD-binding oxidoreductase/transferase type 4 C-terminal" evidence="5">
    <location>
        <begin position="4"/>
        <end position="70"/>
    </location>
</feature>
<comment type="cofactor">
    <cofactor evidence="1">
        <name>FAD</name>
        <dbReference type="ChEBI" id="CHEBI:57692"/>
    </cofactor>
</comment>
<evidence type="ECO:0000259" key="5">
    <source>
        <dbReference type="Pfam" id="PF02913"/>
    </source>
</evidence>
<name>A0A133UGX2_9EURY</name>
<dbReference type="Gene3D" id="1.10.45.10">
    <property type="entry name" value="Vanillyl-alcohol Oxidase, Chain A, domain 4"/>
    <property type="match status" value="1"/>
</dbReference>
<dbReference type="AlphaFoldDB" id="A0A133UGX2"/>
<keyword evidence="3" id="KW-0274">FAD</keyword>
<keyword evidence="4" id="KW-0560">Oxidoreductase</keyword>
<dbReference type="EMBL" id="LHXO01000109">
    <property type="protein sequence ID" value="KXA93463.1"/>
    <property type="molecule type" value="Genomic_DNA"/>
</dbReference>
<dbReference type="Proteomes" id="UP000070284">
    <property type="component" value="Unassembled WGS sequence"/>
</dbReference>
<gene>
    <name evidence="6" type="ORF">AKJ65_06310</name>
</gene>
<dbReference type="FunFam" id="1.10.45.10:FF:000001">
    <property type="entry name" value="D-lactate dehydrogenase mitochondrial"/>
    <property type="match status" value="1"/>
</dbReference>
<evidence type="ECO:0000256" key="1">
    <source>
        <dbReference type="ARBA" id="ARBA00001974"/>
    </source>
</evidence>
<organism evidence="6 7">
    <name type="scientific">candidate division MSBL1 archaeon SCGC-AAA259E19</name>
    <dbReference type="NCBI Taxonomy" id="1698264"/>
    <lineage>
        <taxon>Archaea</taxon>
        <taxon>Methanobacteriati</taxon>
        <taxon>Methanobacteriota</taxon>
        <taxon>candidate division MSBL1</taxon>
    </lineage>
</organism>